<keyword evidence="3 7" id="KW-0812">Transmembrane</keyword>
<evidence type="ECO:0000256" key="6">
    <source>
        <dbReference type="ARBA" id="ARBA00023136"/>
    </source>
</evidence>
<evidence type="ECO:0000256" key="1">
    <source>
        <dbReference type="ARBA" id="ARBA00004141"/>
    </source>
</evidence>
<feature type="transmembrane region" description="Helical" evidence="7">
    <location>
        <begin position="692"/>
        <end position="723"/>
    </location>
</feature>
<evidence type="ECO:0000313" key="13">
    <source>
        <dbReference type="Proteomes" id="UP000522262"/>
    </source>
</evidence>
<feature type="transmembrane region" description="Helical" evidence="7">
    <location>
        <begin position="891"/>
        <end position="910"/>
    </location>
</feature>
<keyword evidence="5 7" id="KW-1133">Transmembrane helix</keyword>
<protein>
    <submittedName>
        <fullName evidence="12">General amino acid permease</fullName>
    </submittedName>
</protein>
<keyword evidence="8" id="KW-0732">Signal</keyword>
<proteinExistence type="predicted"/>
<dbReference type="Pfam" id="PF08386">
    <property type="entry name" value="Abhydrolase_4"/>
    <property type="match status" value="1"/>
</dbReference>
<dbReference type="InterPro" id="IPR050524">
    <property type="entry name" value="APC_YAT"/>
</dbReference>
<keyword evidence="2" id="KW-0813">Transport</keyword>
<evidence type="ECO:0000259" key="11">
    <source>
        <dbReference type="Pfam" id="PF08386"/>
    </source>
</evidence>
<dbReference type="InterPro" id="IPR004841">
    <property type="entry name" value="AA-permease/SLC12A_dom"/>
</dbReference>
<evidence type="ECO:0000259" key="10">
    <source>
        <dbReference type="Pfam" id="PF00561"/>
    </source>
</evidence>
<feature type="transmembrane region" description="Helical" evidence="7">
    <location>
        <begin position="980"/>
        <end position="1003"/>
    </location>
</feature>
<feature type="transmembrane region" description="Helical" evidence="7">
    <location>
        <begin position="1060"/>
        <end position="1082"/>
    </location>
</feature>
<feature type="transmembrane region" description="Helical" evidence="7">
    <location>
        <begin position="850"/>
        <end position="871"/>
    </location>
</feature>
<dbReference type="Pfam" id="PF00561">
    <property type="entry name" value="Abhydrolase_1"/>
    <property type="match status" value="1"/>
</dbReference>
<dbReference type="FunFam" id="1.20.1740.10:FF:000006">
    <property type="entry name" value="General amino acid permease"/>
    <property type="match status" value="1"/>
</dbReference>
<evidence type="ECO:0000256" key="8">
    <source>
        <dbReference type="SAM" id="SignalP"/>
    </source>
</evidence>
<dbReference type="InterPro" id="IPR013595">
    <property type="entry name" value="Pept_S33_TAP-like_C"/>
</dbReference>
<comment type="subcellular location">
    <subcellularLocation>
        <location evidence="1">Membrane</location>
        <topology evidence="1">Multi-pass membrane protein</topology>
    </subcellularLocation>
</comment>
<evidence type="ECO:0000313" key="12">
    <source>
        <dbReference type="EMBL" id="KAF5537849.1"/>
    </source>
</evidence>
<dbReference type="Gene3D" id="1.20.1740.10">
    <property type="entry name" value="Amino acid/polyamine transporter I"/>
    <property type="match status" value="1"/>
</dbReference>
<name>A0A8H5MQP4_9HYPO</name>
<evidence type="ECO:0000256" key="7">
    <source>
        <dbReference type="SAM" id="Phobius"/>
    </source>
</evidence>
<feature type="signal peptide" evidence="8">
    <location>
        <begin position="1"/>
        <end position="18"/>
    </location>
</feature>
<dbReference type="Pfam" id="PF00324">
    <property type="entry name" value="AA_permease"/>
    <property type="match status" value="1"/>
</dbReference>
<feature type="transmembrane region" description="Helical" evidence="7">
    <location>
        <begin position="1094"/>
        <end position="1112"/>
    </location>
</feature>
<feature type="transmembrane region" description="Helical" evidence="7">
    <location>
        <begin position="771"/>
        <end position="791"/>
    </location>
</feature>
<dbReference type="PANTHER" id="PTHR43341:SF18">
    <property type="entry name" value="AMINO ACID PERMEASE_ SLC12A DOMAIN-CONTAINING PROTEIN"/>
    <property type="match status" value="1"/>
</dbReference>
<keyword evidence="6 7" id="KW-0472">Membrane</keyword>
<comment type="caution">
    <text evidence="12">The sequence shown here is derived from an EMBL/GenBank/DDBJ whole genome shotgun (WGS) entry which is preliminary data.</text>
</comment>
<evidence type="ECO:0000256" key="5">
    <source>
        <dbReference type="ARBA" id="ARBA00022989"/>
    </source>
</evidence>
<feature type="domain" description="AB hydrolase-1" evidence="10">
    <location>
        <begin position="106"/>
        <end position="292"/>
    </location>
</feature>
<dbReference type="Proteomes" id="UP000522262">
    <property type="component" value="Unassembled WGS sequence"/>
</dbReference>
<evidence type="ECO:0000256" key="4">
    <source>
        <dbReference type="ARBA" id="ARBA00022970"/>
    </source>
</evidence>
<feature type="transmembrane region" description="Helical" evidence="7">
    <location>
        <begin position="662"/>
        <end position="680"/>
    </location>
</feature>
<evidence type="ECO:0000256" key="2">
    <source>
        <dbReference type="ARBA" id="ARBA00022448"/>
    </source>
</evidence>
<dbReference type="GO" id="GO:0015171">
    <property type="term" value="F:amino acid transmembrane transporter activity"/>
    <property type="evidence" value="ECO:0007669"/>
    <property type="project" value="TreeGrafter"/>
</dbReference>
<reference evidence="12 13" key="1">
    <citation type="submission" date="2020-05" db="EMBL/GenBank/DDBJ databases">
        <title>Identification and distribution of gene clusters putatively required for synthesis of sphingolipid metabolism inhibitors in phylogenetically diverse species of the filamentous fungus Fusarium.</title>
        <authorList>
            <person name="Kim H.-S."/>
            <person name="Busman M."/>
            <person name="Brown D.W."/>
            <person name="Divon H."/>
            <person name="Uhlig S."/>
            <person name="Proctor R.H."/>
        </authorList>
    </citation>
    <scope>NUCLEOTIDE SEQUENCE [LARGE SCALE GENOMIC DNA]</scope>
    <source>
        <strain evidence="12 13">NRRL 53147</strain>
    </source>
</reference>
<organism evidence="12 13">
    <name type="scientific">Fusarium mexicanum</name>
    <dbReference type="NCBI Taxonomy" id="751941"/>
    <lineage>
        <taxon>Eukaryota</taxon>
        <taxon>Fungi</taxon>
        <taxon>Dikarya</taxon>
        <taxon>Ascomycota</taxon>
        <taxon>Pezizomycotina</taxon>
        <taxon>Sordariomycetes</taxon>
        <taxon>Hypocreomycetidae</taxon>
        <taxon>Hypocreales</taxon>
        <taxon>Nectriaceae</taxon>
        <taxon>Fusarium</taxon>
        <taxon>Fusarium fujikuroi species complex</taxon>
    </lineage>
</organism>
<keyword evidence="4" id="KW-0029">Amino-acid transport</keyword>
<dbReference type="AlphaFoldDB" id="A0A8H5MQP4"/>
<dbReference type="EMBL" id="JAAOAM010000227">
    <property type="protein sequence ID" value="KAF5537849.1"/>
    <property type="molecule type" value="Genomic_DNA"/>
</dbReference>
<evidence type="ECO:0000259" key="9">
    <source>
        <dbReference type="Pfam" id="PF00324"/>
    </source>
</evidence>
<evidence type="ECO:0000256" key="3">
    <source>
        <dbReference type="ARBA" id="ARBA00022692"/>
    </source>
</evidence>
<feature type="transmembrane region" description="Helical" evidence="7">
    <location>
        <begin position="797"/>
        <end position="820"/>
    </location>
</feature>
<dbReference type="SUPFAM" id="SSF53474">
    <property type="entry name" value="alpha/beta-Hydrolases"/>
    <property type="match status" value="1"/>
</dbReference>
<dbReference type="InterPro" id="IPR000073">
    <property type="entry name" value="AB_hydrolase_1"/>
</dbReference>
<accession>A0A8H5MQP4</accession>
<feature type="domain" description="Amino acid permease/ SLC12A" evidence="9">
    <location>
        <begin position="661"/>
        <end position="1120"/>
    </location>
</feature>
<dbReference type="Gene3D" id="3.40.50.1820">
    <property type="entry name" value="alpha/beta hydrolase"/>
    <property type="match status" value="1"/>
</dbReference>
<dbReference type="GO" id="GO:0016020">
    <property type="term" value="C:membrane"/>
    <property type="evidence" value="ECO:0007669"/>
    <property type="project" value="UniProtKB-SubCell"/>
</dbReference>
<feature type="domain" description="Peptidase S33 tripeptidyl aminopeptidase-like C-terminal" evidence="11">
    <location>
        <begin position="467"/>
        <end position="561"/>
    </location>
</feature>
<dbReference type="InterPro" id="IPR029058">
    <property type="entry name" value="AB_hydrolase_fold"/>
</dbReference>
<dbReference type="PANTHER" id="PTHR43341">
    <property type="entry name" value="AMINO ACID PERMEASE"/>
    <property type="match status" value="1"/>
</dbReference>
<sequence length="1144" mass="125509">MKLINIIPIHLFLHCTHATVLPKDDNPCCPGVVDSKPPLGVPDNGIEWTRCNLGIPDYKEYEKNKAFECGTLDVPLDYTDKLNPNTTTLKLIKLKANKKSPKGSIIVNFGGPGVSGVEELLTTFDTDFANSLFGGQYDIISFDPRGTGNTLVPPDGNGFPGQMDKELVDTVQKSALFIDLVTDKFQNSADSIDLITDQSQNSVDFSDTITDQIVSYAFDYVSAFTKSYITRDEEYREFRGTAFVARDIAKIATALGEGDRINYWGVSYGTVLGQVLAGMFPDRIEHMLLEGNLLADDYVKNLGLNGIREAEKALNHFYDECMAAANNSCHSANKLREDEDDFLKVLNRVFMVCTGVGGSFKSPKSLSLTNKFLKALYNLDGYLWLDDLIDTALEGNRSMCPGVIPDLTDLTTTPWNPQTDLAYLAIWCSDATVHAKTSEGFIDYFSLYERDQALDNPFYLSTLLDRSPCSRWDIDAAEGINLTSLSKVETKNPILLVNGKYDPVTPLDDARKISARFPRSRVVVHEGVGHGALGVHDSNCTRGIVHDYFVYGKLPQKETTCKPDQDAFVLVDEMRGERDRPAGKRKIPVLLRLLSAKTTISPYQIPSSPTSSGGVKMSADILAAGGKASPSMGVETRNDNNGDLVTATEEQNLQRGLHERHLSMLGIAGAIGTGLFLGLGQSVQTGGPLGALLGYATVGLVVCAVQFALGEVAALLPVTGAFVRHAEFLVDPAWGFAIGWNLVYGNILSIPSEITAICVLFEFWTDINPSLWIMIFIVLTTVVGLCFVRVFGEVEFWFALLKILLVVFLIILGLVINLGGIPGTERIGFRYWKDPGPFVEYIASGRWGQFLGYWSVMTSAVFSFAGVESIAMAAAETRNPARAIPKACKNVFIRILVFYILAILIVGMLVRSDDERLNDQSGAAGQSPFVIAASAAGIPAIPSVVNAVVITSAWSASNQSLLAGTRVLYGLALKRQAPQIFLRTTAWGVPYVCVLFFTCFMFLSFMSLSNGAMTVFWWLVDLTAAGVLISWASILLNHIRLRLAMKKQGIPIEKLPWHNSWTFYSSCAGLFMTLLILLTGGFRVFTRGNWDPVGFVSSYLDIPLVTAAYLIWKFVKKTKVVPLAEIPLQDAFRKSEEDHEVVTA</sequence>
<feature type="chain" id="PRO_5034127671" evidence="8">
    <location>
        <begin position="19"/>
        <end position="1144"/>
    </location>
</feature>
<gene>
    <name evidence="12" type="ORF">FMEXI_9671</name>
</gene>
<keyword evidence="13" id="KW-1185">Reference proteome</keyword>
<feature type="transmembrane region" description="Helical" evidence="7">
    <location>
        <begin position="1015"/>
        <end position="1039"/>
    </location>
</feature>